<evidence type="ECO:0000256" key="7">
    <source>
        <dbReference type="ARBA" id="ARBA00023053"/>
    </source>
</evidence>
<reference evidence="17" key="1">
    <citation type="submission" date="2025-08" db="UniProtKB">
        <authorList>
            <consortium name="RefSeq"/>
        </authorList>
    </citation>
    <scope>IDENTIFICATION</scope>
    <source>
        <strain evidence="17">15085-1641.00</strain>
        <tissue evidence="17">Whole body</tissue>
    </source>
</reference>
<name>A0A6J1ML22_DROHY</name>
<keyword evidence="4 14" id="KW-0812">Transmembrane</keyword>
<dbReference type="InterPro" id="IPR036259">
    <property type="entry name" value="MFS_trans_sf"/>
</dbReference>
<feature type="transmembrane region" description="Helical" evidence="14">
    <location>
        <begin position="63"/>
        <end position="86"/>
    </location>
</feature>
<evidence type="ECO:0000256" key="8">
    <source>
        <dbReference type="ARBA" id="ARBA00023065"/>
    </source>
</evidence>
<evidence type="ECO:0000256" key="13">
    <source>
        <dbReference type="SAM" id="MobiDB-lite"/>
    </source>
</evidence>
<dbReference type="Proteomes" id="UP000504633">
    <property type="component" value="Unplaced"/>
</dbReference>
<evidence type="ECO:0000259" key="15">
    <source>
        <dbReference type="PROSITE" id="PS50850"/>
    </source>
</evidence>
<dbReference type="RefSeq" id="XP_023177751.2">
    <property type="nucleotide sequence ID" value="XM_023321983.2"/>
</dbReference>
<evidence type="ECO:0000256" key="6">
    <source>
        <dbReference type="ARBA" id="ARBA00022989"/>
    </source>
</evidence>
<organism evidence="16 17">
    <name type="scientific">Drosophila hydei</name>
    <name type="common">Fruit fly</name>
    <dbReference type="NCBI Taxonomy" id="7224"/>
    <lineage>
        <taxon>Eukaryota</taxon>
        <taxon>Metazoa</taxon>
        <taxon>Ecdysozoa</taxon>
        <taxon>Arthropoda</taxon>
        <taxon>Hexapoda</taxon>
        <taxon>Insecta</taxon>
        <taxon>Pterygota</taxon>
        <taxon>Neoptera</taxon>
        <taxon>Endopterygota</taxon>
        <taxon>Diptera</taxon>
        <taxon>Brachycera</taxon>
        <taxon>Muscomorpha</taxon>
        <taxon>Ephydroidea</taxon>
        <taxon>Drosophilidae</taxon>
        <taxon>Drosophila</taxon>
    </lineage>
</organism>
<feature type="transmembrane region" description="Helical" evidence="14">
    <location>
        <begin position="27"/>
        <end position="51"/>
    </location>
</feature>
<evidence type="ECO:0000256" key="11">
    <source>
        <dbReference type="ARBA" id="ARBA00054632"/>
    </source>
</evidence>
<feature type="transmembrane region" description="Helical" evidence="14">
    <location>
        <begin position="423"/>
        <end position="447"/>
    </location>
</feature>
<keyword evidence="8" id="KW-0406">Ion transport</keyword>
<evidence type="ECO:0000256" key="10">
    <source>
        <dbReference type="ARBA" id="ARBA00023201"/>
    </source>
</evidence>
<dbReference type="AlphaFoldDB" id="A0A6J1ML22"/>
<keyword evidence="9 14" id="KW-0472">Membrane</keyword>
<evidence type="ECO:0000313" key="16">
    <source>
        <dbReference type="Proteomes" id="UP000504633"/>
    </source>
</evidence>
<keyword evidence="3" id="KW-0813">Transport</keyword>
<keyword evidence="5" id="KW-0769">Symport</keyword>
<dbReference type="GO" id="GO:0006820">
    <property type="term" value="P:monoatomic anion transport"/>
    <property type="evidence" value="ECO:0007669"/>
    <property type="project" value="TreeGrafter"/>
</dbReference>
<evidence type="ECO:0000256" key="1">
    <source>
        <dbReference type="ARBA" id="ARBA00004141"/>
    </source>
</evidence>
<sequence>MSENIKMTKNRRFEAEDSGLGERHMQIFLLFCGLMVGFAMRVNLSVAIVAMTELPEYQWTERIKSLVLSSFFWGYVMTQVPAGILARKFGAKATIVTGLSICSVLNVFTPICARLGGWQLLCAVRLLEGICQGVLYPSYHTLISSWVQPSERASLGTYAYMGAQFGTIVMLATSGILAAMAGWSSIFYISGGVGCIWVAGYWLRGSSSPAQSKYISQEENQLIELAQAREVDTKLEQPKETLSPPWLSFFTSPAFLALTATHCASTWGFWTLLTQIPNYMKNVLGKDIKSNALLSSLPYTMMLLLSWFFVWLSKILQKKSISLSFSRKFFNTLGQFVPMLLLVALGYVQQEQDTLAVILLCLTVGLNSGSQLGFVINHIDLSPNFAGVLMGISNGIANIMSIAGPLLVGVVVTNEKDASQWRIVFFVTAAFYLVGNGLFLIFGSATIQDWNDPTAKNHRSPTPQLESQKEAEGS</sequence>
<dbReference type="InterPro" id="IPR050382">
    <property type="entry name" value="MFS_Na/Anion_cotransporter"/>
</dbReference>
<feature type="transmembrane region" description="Helical" evidence="14">
    <location>
        <begin position="355"/>
        <end position="376"/>
    </location>
</feature>
<dbReference type="PANTHER" id="PTHR11662:SF280">
    <property type="entry name" value="FI21844P1-RELATED"/>
    <property type="match status" value="1"/>
</dbReference>
<feature type="transmembrane region" description="Helical" evidence="14">
    <location>
        <begin position="291"/>
        <end position="309"/>
    </location>
</feature>
<keyword evidence="6 14" id="KW-1133">Transmembrane helix</keyword>
<evidence type="ECO:0000256" key="2">
    <source>
        <dbReference type="ARBA" id="ARBA00008586"/>
    </source>
</evidence>
<evidence type="ECO:0000256" key="5">
    <source>
        <dbReference type="ARBA" id="ARBA00022847"/>
    </source>
</evidence>
<evidence type="ECO:0000256" key="4">
    <source>
        <dbReference type="ARBA" id="ARBA00022692"/>
    </source>
</evidence>
<keyword evidence="10" id="KW-0739">Sodium transport</keyword>
<dbReference type="GeneID" id="111604088"/>
<feature type="transmembrane region" description="Helical" evidence="14">
    <location>
        <begin position="158"/>
        <end position="179"/>
    </location>
</feature>
<accession>A0A6J1ML22</accession>
<comment type="function">
    <text evidence="11">May be an inorganic phosphate cotransporter.</text>
</comment>
<feature type="transmembrane region" description="Helical" evidence="14">
    <location>
        <begin position="186"/>
        <end position="203"/>
    </location>
</feature>
<dbReference type="Pfam" id="PF07690">
    <property type="entry name" value="MFS_1"/>
    <property type="match status" value="1"/>
</dbReference>
<dbReference type="KEGG" id="dhe:111604088"/>
<feature type="region of interest" description="Disordered" evidence="13">
    <location>
        <begin position="453"/>
        <end position="474"/>
    </location>
</feature>
<dbReference type="GO" id="GO:0015293">
    <property type="term" value="F:symporter activity"/>
    <property type="evidence" value="ECO:0007669"/>
    <property type="project" value="UniProtKB-KW"/>
</dbReference>
<dbReference type="FunFam" id="1.20.1250.20:FF:000144">
    <property type="entry name" value="Picot, isoform B"/>
    <property type="match status" value="1"/>
</dbReference>
<dbReference type="PANTHER" id="PTHR11662">
    <property type="entry name" value="SOLUTE CARRIER FAMILY 17"/>
    <property type="match status" value="1"/>
</dbReference>
<dbReference type="FunFam" id="1.20.1250.20:FF:000003">
    <property type="entry name" value="Solute carrier family 17 member 3"/>
    <property type="match status" value="1"/>
</dbReference>
<keyword evidence="16" id="KW-1185">Reference proteome</keyword>
<proteinExistence type="inferred from homology"/>
<feature type="domain" description="Major facilitator superfamily (MFS) profile" evidence="15">
    <location>
        <begin position="25"/>
        <end position="447"/>
    </location>
</feature>
<dbReference type="Gene3D" id="1.20.1250.20">
    <property type="entry name" value="MFS general substrate transporter like domains"/>
    <property type="match status" value="2"/>
</dbReference>
<evidence type="ECO:0000256" key="14">
    <source>
        <dbReference type="SAM" id="Phobius"/>
    </source>
</evidence>
<protein>
    <recommendedName>
        <fullName evidence="12">Putative inorganic phosphate cotransporter</fullName>
    </recommendedName>
</protein>
<gene>
    <name evidence="17" type="primary">LOC111604088</name>
</gene>
<evidence type="ECO:0000256" key="3">
    <source>
        <dbReference type="ARBA" id="ARBA00022448"/>
    </source>
</evidence>
<feature type="transmembrane region" description="Helical" evidence="14">
    <location>
        <begin position="246"/>
        <end position="270"/>
    </location>
</feature>
<dbReference type="InterPro" id="IPR011701">
    <property type="entry name" value="MFS"/>
</dbReference>
<evidence type="ECO:0000256" key="9">
    <source>
        <dbReference type="ARBA" id="ARBA00023136"/>
    </source>
</evidence>
<dbReference type="GO" id="GO:0016020">
    <property type="term" value="C:membrane"/>
    <property type="evidence" value="ECO:0007669"/>
    <property type="project" value="UniProtKB-SubCell"/>
</dbReference>
<dbReference type="PROSITE" id="PS50850">
    <property type="entry name" value="MFS"/>
    <property type="match status" value="1"/>
</dbReference>
<evidence type="ECO:0000256" key="12">
    <source>
        <dbReference type="ARBA" id="ARBA00068450"/>
    </source>
</evidence>
<dbReference type="GO" id="GO:0006814">
    <property type="term" value="P:sodium ion transport"/>
    <property type="evidence" value="ECO:0007669"/>
    <property type="project" value="UniProtKB-KW"/>
</dbReference>
<dbReference type="CDD" id="cd17318">
    <property type="entry name" value="MFS_SLC17"/>
    <property type="match status" value="1"/>
</dbReference>
<dbReference type="OrthoDB" id="2985014at2759"/>
<comment type="subcellular location">
    <subcellularLocation>
        <location evidence="1">Membrane</location>
        <topology evidence="1">Multi-pass membrane protein</topology>
    </subcellularLocation>
</comment>
<evidence type="ECO:0000313" key="17">
    <source>
        <dbReference type="RefSeq" id="XP_023177751.2"/>
    </source>
</evidence>
<dbReference type="OMA" id="TATHCAS"/>
<dbReference type="SUPFAM" id="SSF103473">
    <property type="entry name" value="MFS general substrate transporter"/>
    <property type="match status" value="1"/>
</dbReference>
<feature type="transmembrane region" description="Helical" evidence="14">
    <location>
        <begin position="388"/>
        <end position="411"/>
    </location>
</feature>
<comment type="similarity">
    <text evidence="2">Belongs to the major facilitator superfamily. Sodium/anion cotransporter family.</text>
</comment>
<dbReference type="InterPro" id="IPR020846">
    <property type="entry name" value="MFS_dom"/>
</dbReference>
<feature type="transmembrane region" description="Helical" evidence="14">
    <location>
        <begin position="93"/>
        <end position="111"/>
    </location>
</feature>
<keyword evidence="7" id="KW-0915">Sodium</keyword>
<feature type="transmembrane region" description="Helical" evidence="14">
    <location>
        <begin position="329"/>
        <end position="348"/>
    </location>
</feature>